<dbReference type="Proteomes" id="UP000315295">
    <property type="component" value="Unassembled WGS sequence"/>
</dbReference>
<sequence length="55" mass="5940">MPVQHKHIVTKSVHIANQKAHIAAQEFKIARIIIALPLSGFNIPTATPSPTTLTS</sequence>
<evidence type="ECO:0000313" key="2">
    <source>
        <dbReference type="Proteomes" id="UP000315295"/>
    </source>
</evidence>
<comment type="caution">
    <text evidence="1">The sequence shown here is derived from an EMBL/GenBank/DDBJ whole genome shotgun (WGS) entry which is preliminary data.</text>
</comment>
<gene>
    <name evidence="1" type="ORF">C1H46_005545</name>
</gene>
<accession>A0A540NCQ8</accession>
<evidence type="ECO:0000313" key="1">
    <source>
        <dbReference type="EMBL" id="TQE08827.1"/>
    </source>
</evidence>
<keyword evidence="2" id="KW-1185">Reference proteome</keyword>
<name>A0A540NCQ8_MALBA</name>
<dbReference type="AlphaFoldDB" id="A0A540NCQ8"/>
<proteinExistence type="predicted"/>
<protein>
    <submittedName>
        <fullName evidence="1">Uncharacterized protein</fullName>
    </submittedName>
</protein>
<reference evidence="1 2" key="1">
    <citation type="journal article" date="2019" name="G3 (Bethesda)">
        <title>Sequencing of a Wild Apple (Malus baccata) Genome Unravels the Differences Between Cultivated and Wild Apple Species Regarding Disease Resistance and Cold Tolerance.</title>
        <authorList>
            <person name="Chen X."/>
        </authorList>
    </citation>
    <scope>NUCLEOTIDE SEQUENCE [LARGE SCALE GENOMIC DNA]</scope>
    <source>
        <strain evidence="2">cv. Shandingzi</strain>
        <tissue evidence="1">Leaves</tissue>
    </source>
</reference>
<dbReference type="EMBL" id="VIEB01000064">
    <property type="protein sequence ID" value="TQE08827.1"/>
    <property type="molecule type" value="Genomic_DNA"/>
</dbReference>
<organism evidence="1 2">
    <name type="scientific">Malus baccata</name>
    <name type="common">Siberian crab apple</name>
    <name type="synonym">Pyrus baccata</name>
    <dbReference type="NCBI Taxonomy" id="106549"/>
    <lineage>
        <taxon>Eukaryota</taxon>
        <taxon>Viridiplantae</taxon>
        <taxon>Streptophyta</taxon>
        <taxon>Embryophyta</taxon>
        <taxon>Tracheophyta</taxon>
        <taxon>Spermatophyta</taxon>
        <taxon>Magnoliopsida</taxon>
        <taxon>eudicotyledons</taxon>
        <taxon>Gunneridae</taxon>
        <taxon>Pentapetalae</taxon>
        <taxon>rosids</taxon>
        <taxon>fabids</taxon>
        <taxon>Rosales</taxon>
        <taxon>Rosaceae</taxon>
        <taxon>Amygdaloideae</taxon>
        <taxon>Maleae</taxon>
        <taxon>Malus</taxon>
    </lineage>
</organism>